<feature type="compositionally biased region" description="Low complexity" evidence="1">
    <location>
        <begin position="177"/>
        <end position="194"/>
    </location>
</feature>
<keyword evidence="3" id="KW-1185">Reference proteome</keyword>
<evidence type="ECO:0000256" key="1">
    <source>
        <dbReference type="SAM" id="MobiDB-lite"/>
    </source>
</evidence>
<feature type="compositionally biased region" description="Low complexity" evidence="1">
    <location>
        <begin position="141"/>
        <end position="151"/>
    </location>
</feature>
<feature type="compositionally biased region" description="Basic and acidic residues" evidence="1">
    <location>
        <begin position="272"/>
        <end position="282"/>
    </location>
</feature>
<feature type="compositionally biased region" description="Polar residues" evidence="1">
    <location>
        <begin position="159"/>
        <end position="174"/>
    </location>
</feature>
<name>A0A2H1BZQ9_FASHE</name>
<organism evidence="2 3">
    <name type="scientific">Fasciola hepatica</name>
    <name type="common">Liver fluke</name>
    <dbReference type="NCBI Taxonomy" id="6192"/>
    <lineage>
        <taxon>Eukaryota</taxon>
        <taxon>Metazoa</taxon>
        <taxon>Spiralia</taxon>
        <taxon>Lophotrochozoa</taxon>
        <taxon>Platyhelminthes</taxon>
        <taxon>Trematoda</taxon>
        <taxon>Digenea</taxon>
        <taxon>Plagiorchiida</taxon>
        <taxon>Echinostomata</taxon>
        <taxon>Echinostomatoidea</taxon>
        <taxon>Fasciolidae</taxon>
        <taxon>Fasciola</taxon>
    </lineage>
</organism>
<gene>
    <name evidence="2" type="ORF">D915_008594</name>
</gene>
<proteinExistence type="predicted"/>
<feature type="compositionally biased region" description="Low complexity" evidence="1">
    <location>
        <begin position="252"/>
        <end position="270"/>
    </location>
</feature>
<protein>
    <submittedName>
        <fullName evidence="2">Uncharacterized protein</fullName>
    </submittedName>
</protein>
<comment type="caution">
    <text evidence="2">The sequence shown here is derived from an EMBL/GenBank/DDBJ whole genome shotgun (WGS) entry which is preliminary data.</text>
</comment>
<accession>A0A2H1BZQ9</accession>
<feature type="region of interest" description="Disordered" evidence="1">
    <location>
        <begin position="35"/>
        <end position="314"/>
    </location>
</feature>
<feature type="compositionally biased region" description="Low complexity" evidence="1">
    <location>
        <begin position="35"/>
        <end position="49"/>
    </location>
</feature>
<feature type="compositionally biased region" description="Basic and acidic residues" evidence="1">
    <location>
        <begin position="213"/>
        <end position="233"/>
    </location>
</feature>
<feature type="compositionally biased region" description="Low complexity" evidence="1">
    <location>
        <begin position="285"/>
        <end position="298"/>
    </location>
</feature>
<evidence type="ECO:0000313" key="2">
    <source>
        <dbReference type="EMBL" id="THD20495.1"/>
    </source>
</evidence>
<evidence type="ECO:0000313" key="3">
    <source>
        <dbReference type="Proteomes" id="UP000230066"/>
    </source>
</evidence>
<feature type="compositionally biased region" description="Acidic residues" evidence="1">
    <location>
        <begin position="195"/>
        <end position="205"/>
    </location>
</feature>
<feature type="compositionally biased region" description="Basic residues" evidence="1">
    <location>
        <begin position="50"/>
        <end position="69"/>
    </location>
</feature>
<sequence length="314" mass="35229">MALRALNSNGQMGPIWPQIPLVARSSLPAPLIRRRLSPSSESSYSSHSSTRSHSRRRSRRRHHSRIRHYSSKDSSCYSSSSGRSTSCSRSSTRSSSYRRGDRRRPRRRSISRPRLPSHHGYSRRFPTSQRGNRNHSRRYRSGSYSRSCSSRSRSRSVTRKSCTNNNSVVKSCSNHLPLPSVRSSHRSLSSGSEGEVSDFVEEDFEPCQRVARMSKDRSRPDESDGSHSSHPDDVDIPDSLVIQANLIRSPPTSGGSFYSASTSSSRYSGRIFRNERSIDHRRSPLHTPSSSSSAVSSRNTKRSGPLSRSWSSDA</sequence>
<feature type="compositionally biased region" description="Basic residues" evidence="1">
    <location>
        <begin position="100"/>
        <end position="122"/>
    </location>
</feature>
<dbReference type="Proteomes" id="UP000230066">
    <property type="component" value="Unassembled WGS sequence"/>
</dbReference>
<feature type="compositionally biased region" description="Low complexity" evidence="1">
    <location>
        <begin position="72"/>
        <end position="97"/>
    </location>
</feature>
<dbReference type="EMBL" id="JXXN02004561">
    <property type="protein sequence ID" value="THD20495.1"/>
    <property type="molecule type" value="Genomic_DNA"/>
</dbReference>
<dbReference type="AlphaFoldDB" id="A0A2H1BZQ9"/>
<reference evidence="2" key="1">
    <citation type="submission" date="2019-03" db="EMBL/GenBank/DDBJ databases">
        <title>Improved annotation for the trematode Fasciola hepatica.</title>
        <authorList>
            <person name="Choi Y.-J."/>
            <person name="Martin J."/>
            <person name="Mitreva M."/>
        </authorList>
    </citation>
    <scope>NUCLEOTIDE SEQUENCE [LARGE SCALE GENOMIC DNA]</scope>
</reference>